<proteinExistence type="predicted"/>
<keyword evidence="1 3" id="KW-0732">Signal</keyword>
<gene>
    <name evidence="5" type="ORF">D7V94_07080</name>
</gene>
<keyword evidence="6" id="KW-1185">Reference proteome</keyword>
<dbReference type="PANTHER" id="PTHR35936">
    <property type="entry name" value="MEMBRANE-BOUND LYTIC MUREIN TRANSGLYCOSYLASE F"/>
    <property type="match status" value="1"/>
</dbReference>
<feature type="chain" id="PRO_5017373457" evidence="3">
    <location>
        <begin position="27"/>
        <end position="315"/>
    </location>
</feature>
<evidence type="ECO:0000256" key="3">
    <source>
        <dbReference type="SAM" id="SignalP"/>
    </source>
</evidence>
<dbReference type="PROSITE" id="PS51257">
    <property type="entry name" value="PROKAR_LIPOPROTEIN"/>
    <property type="match status" value="1"/>
</dbReference>
<dbReference type="AlphaFoldDB" id="A0A3A9AN21"/>
<reference evidence="5 6" key="1">
    <citation type="submission" date="2018-09" db="EMBL/GenBank/DDBJ databases">
        <title>Murine metabolic-syndrome-specific gut microbial biobank.</title>
        <authorList>
            <person name="Liu C."/>
        </authorList>
    </citation>
    <scope>NUCLEOTIDE SEQUENCE [LARGE SCALE GENOMIC DNA]</scope>
    <source>
        <strain evidence="5 6">0.1xD8-82</strain>
    </source>
</reference>
<feature type="compositionally biased region" description="Acidic residues" evidence="2">
    <location>
        <begin position="49"/>
        <end position="67"/>
    </location>
</feature>
<name>A0A3A9AN21_9FIRM</name>
<dbReference type="EMBL" id="RAYQ01000005">
    <property type="protein sequence ID" value="RKI92424.1"/>
    <property type="molecule type" value="Genomic_DNA"/>
</dbReference>
<dbReference type="RefSeq" id="WP_120468192.1">
    <property type="nucleotide sequence ID" value="NZ_RAYQ01000005.1"/>
</dbReference>
<dbReference type="Pfam" id="PF00497">
    <property type="entry name" value="SBP_bac_3"/>
    <property type="match status" value="1"/>
</dbReference>
<organism evidence="5 6">
    <name type="scientific">Parablautia intestinalis</name>
    <dbReference type="NCBI Taxonomy" id="2320100"/>
    <lineage>
        <taxon>Bacteria</taxon>
        <taxon>Bacillati</taxon>
        <taxon>Bacillota</taxon>
        <taxon>Clostridia</taxon>
        <taxon>Lachnospirales</taxon>
        <taxon>Lachnospiraceae</taxon>
        <taxon>Parablautia</taxon>
    </lineage>
</organism>
<dbReference type="Proteomes" id="UP000280696">
    <property type="component" value="Unassembled WGS sequence"/>
</dbReference>
<feature type="signal peptide" evidence="3">
    <location>
        <begin position="1"/>
        <end position="26"/>
    </location>
</feature>
<accession>A0A3A9AN21</accession>
<dbReference type="CDD" id="cd13624">
    <property type="entry name" value="PBP2_Arg_Lys_His"/>
    <property type="match status" value="1"/>
</dbReference>
<feature type="compositionally biased region" description="Acidic residues" evidence="2">
    <location>
        <begin position="75"/>
        <end position="86"/>
    </location>
</feature>
<evidence type="ECO:0000259" key="4">
    <source>
        <dbReference type="SMART" id="SM00062"/>
    </source>
</evidence>
<feature type="region of interest" description="Disordered" evidence="2">
    <location>
        <begin position="23"/>
        <end position="97"/>
    </location>
</feature>
<dbReference type="PANTHER" id="PTHR35936:SF17">
    <property type="entry name" value="ARGININE-BINDING EXTRACELLULAR PROTEIN ARTP"/>
    <property type="match status" value="1"/>
</dbReference>
<protein>
    <submittedName>
        <fullName evidence="5">Basic amino acid ABC transporter substrate-binding protein</fullName>
    </submittedName>
</protein>
<feature type="domain" description="Solute-binding protein family 3/N-terminal" evidence="4">
    <location>
        <begin position="95"/>
        <end position="315"/>
    </location>
</feature>
<dbReference type="OrthoDB" id="9774451at2"/>
<sequence length="315" mass="32739">MKKFIALLLAGVMTMSLLTACGGGNASETASDASEAESTENEGAGVSDTESEPEADINADAGEDGAETDAKTADAETDDAEGEADAQSEALSDGVLTVGTNAEFPPFEYVGDDGEPDGFDIALIKAIGEKLGVEVQVENMEFDSLVASIGSKVDVSIAGMTVTEERQKSVDFSEAYYEAVQYVILPEGSEIATAADLEGKAIGVQLGTTGDFIASDDIADSKVSQYNKGMDAVNDLINGKVDCVIIDKNPALVFASKFEGQLAAVDGAEFGFEPEEYAIAMPKGDAALAEQVNAALAEIKADGTFDKLVETYIEN</sequence>
<evidence type="ECO:0000313" key="6">
    <source>
        <dbReference type="Proteomes" id="UP000280696"/>
    </source>
</evidence>
<dbReference type="SUPFAM" id="SSF53850">
    <property type="entry name" value="Periplasmic binding protein-like II"/>
    <property type="match status" value="1"/>
</dbReference>
<evidence type="ECO:0000313" key="5">
    <source>
        <dbReference type="EMBL" id="RKI92424.1"/>
    </source>
</evidence>
<dbReference type="InterPro" id="IPR001638">
    <property type="entry name" value="Solute-binding_3/MltF_N"/>
</dbReference>
<dbReference type="Gene3D" id="3.40.190.10">
    <property type="entry name" value="Periplasmic binding protein-like II"/>
    <property type="match status" value="2"/>
</dbReference>
<comment type="caution">
    <text evidence="5">The sequence shown here is derived from an EMBL/GenBank/DDBJ whole genome shotgun (WGS) entry which is preliminary data.</text>
</comment>
<dbReference type="SMART" id="SM00062">
    <property type="entry name" value="PBPb"/>
    <property type="match status" value="1"/>
</dbReference>
<evidence type="ECO:0000256" key="2">
    <source>
        <dbReference type="SAM" id="MobiDB-lite"/>
    </source>
</evidence>
<evidence type="ECO:0000256" key="1">
    <source>
        <dbReference type="ARBA" id="ARBA00022729"/>
    </source>
</evidence>